<dbReference type="Gene3D" id="1.10.40.30">
    <property type="entry name" value="Fumarase/aspartase (C-terminal domain)"/>
    <property type="match status" value="1"/>
</dbReference>
<comment type="caution">
    <text evidence="4">The sequence shown here is derived from an EMBL/GenBank/DDBJ whole genome shotgun (WGS) entry which is preliminary data.</text>
</comment>
<dbReference type="InterPro" id="IPR008948">
    <property type="entry name" value="L-Aspartase-like"/>
</dbReference>
<evidence type="ECO:0000313" key="4">
    <source>
        <dbReference type="EMBL" id="NIJ02673.1"/>
    </source>
</evidence>
<dbReference type="PANTHER" id="PTHR42696">
    <property type="entry name" value="ASPARTATE AMMONIA-LYASE"/>
    <property type="match status" value="1"/>
</dbReference>
<evidence type="ECO:0000256" key="1">
    <source>
        <dbReference type="ARBA" id="ARBA00023239"/>
    </source>
</evidence>
<feature type="domain" description="Fumarate lyase N-terminal" evidence="2">
    <location>
        <begin position="13"/>
        <end position="342"/>
    </location>
</feature>
<dbReference type="NCBIfam" id="NF008909">
    <property type="entry name" value="PRK12273.1"/>
    <property type="match status" value="1"/>
</dbReference>
<dbReference type="InterPro" id="IPR020557">
    <property type="entry name" value="Fumarate_lyase_CS"/>
</dbReference>
<evidence type="ECO:0000259" key="3">
    <source>
        <dbReference type="Pfam" id="PF10415"/>
    </source>
</evidence>
<dbReference type="Gene3D" id="1.10.275.10">
    <property type="entry name" value="Fumarase/aspartase (N-terminal domain)"/>
    <property type="match status" value="1"/>
</dbReference>
<protein>
    <submittedName>
        <fullName evidence="4">Aspartate ammonia-lyase</fullName>
        <ecNumber evidence="4">4.3.1.1</ecNumber>
    </submittedName>
</protein>
<evidence type="ECO:0000313" key="5">
    <source>
        <dbReference type="Proteomes" id="UP000802392"/>
    </source>
</evidence>
<dbReference type="InterPro" id="IPR024083">
    <property type="entry name" value="Fumarase/histidase_N"/>
</dbReference>
<feature type="domain" description="Fumarase C C-terminal" evidence="3">
    <location>
        <begin position="408"/>
        <end position="455"/>
    </location>
</feature>
<reference evidence="4 5" key="1">
    <citation type="submission" date="2020-03" db="EMBL/GenBank/DDBJ databases">
        <title>Genomic Encyclopedia of Type Strains, Phase III (KMG-III): the genomes of soil and plant-associated and newly described type strains.</title>
        <authorList>
            <person name="Whitman W."/>
        </authorList>
    </citation>
    <scope>NUCLEOTIDE SEQUENCE [LARGE SCALE GENOMIC DNA]</scope>
    <source>
        <strain evidence="4 5">CECT 4207</strain>
    </source>
</reference>
<dbReference type="PROSITE" id="PS00163">
    <property type="entry name" value="FUMARATE_LYASES"/>
    <property type="match status" value="1"/>
</dbReference>
<dbReference type="GO" id="GO:0008797">
    <property type="term" value="F:aspartate ammonia-lyase activity"/>
    <property type="evidence" value="ECO:0007669"/>
    <property type="project" value="UniProtKB-EC"/>
</dbReference>
<sequence>MTHRLERDSLGSIPVPEAAYWGAHTARALDNFPISGVPVSRYPGLVVALARVKRAAARANRDLGAIDPVVASAIDHACREIEDGKHHGQFCVDMIQGGAGTSTNMNANEVIANVALEHLGHAKGRYEYVHPIDHVNRCQSTNDVYPTAIKLALISAIRCLDHELAALTESMRVKGDEFAHVVKMGRTQLQDAVPMTLGREFHAFAATIEEDRCRLQESADLMLECSLGATAIGTGITAVPGYRARAVDALSEISGLPLVPAADLLEATSDVGVFMHVSGMLKRSAIKMSKISSDLRLLSSGPQNGFAEILLPARQAGSSIMPGKVNPVIPETLNQIAFAIAGADTTVTMAADNGQLQLNAFEPVIANALFQGFDWLTNGVRTLRTHCIEGITANEAELGRRVSRSAGLATAFIPAIGYAAAAEVAHKAKDGQMAVIDAVAALGFMERNDAQLILDAVST</sequence>
<organism evidence="4 5">
    <name type="scientific">Paenarthrobacter ilicis</name>
    <dbReference type="NCBI Taxonomy" id="43665"/>
    <lineage>
        <taxon>Bacteria</taxon>
        <taxon>Bacillati</taxon>
        <taxon>Actinomycetota</taxon>
        <taxon>Actinomycetes</taxon>
        <taxon>Micrococcales</taxon>
        <taxon>Micrococcaceae</taxon>
        <taxon>Paenarthrobacter</taxon>
    </lineage>
</organism>
<accession>A0ABX0TMJ9</accession>
<dbReference type="InterPro" id="IPR051546">
    <property type="entry name" value="Aspartate_Ammonia-Lyase"/>
</dbReference>
<dbReference type="InterPro" id="IPR022761">
    <property type="entry name" value="Fumarate_lyase_N"/>
</dbReference>
<gene>
    <name evidence="4" type="ORF">FHR86_003017</name>
</gene>
<dbReference type="Gene3D" id="1.20.200.10">
    <property type="entry name" value="Fumarase/aspartase (Central domain)"/>
    <property type="match status" value="1"/>
</dbReference>
<dbReference type="Proteomes" id="UP000802392">
    <property type="component" value="Unassembled WGS sequence"/>
</dbReference>
<name>A0ABX0TMJ9_9MICC</name>
<dbReference type="EMBL" id="JAAOZD010000006">
    <property type="protein sequence ID" value="NIJ02673.1"/>
    <property type="molecule type" value="Genomic_DNA"/>
</dbReference>
<keyword evidence="5" id="KW-1185">Reference proteome</keyword>
<keyword evidence="1 4" id="KW-0456">Lyase</keyword>
<dbReference type="RefSeq" id="WP_167268105.1">
    <property type="nucleotide sequence ID" value="NZ_BAAAVO010000009.1"/>
</dbReference>
<dbReference type="InterPro" id="IPR018951">
    <property type="entry name" value="Fumarase_C_C"/>
</dbReference>
<proteinExistence type="predicted"/>
<dbReference type="Pfam" id="PF00206">
    <property type="entry name" value="Lyase_1"/>
    <property type="match status" value="1"/>
</dbReference>
<dbReference type="PANTHER" id="PTHR42696:SF2">
    <property type="entry name" value="ASPARTATE AMMONIA-LYASE"/>
    <property type="match status" value="1"/>
</dbReference>
<dbReference type="Pfam" id="PF10415">
    <property type="entry name" value="FumaraseC_C"/>
    <property type="match status" value="1"/>
</dbReference>
<dbReference type="InterPro" id="IPR000362">
    <property type="entry name" value="Fumarate_lyase_fam"/>
</dbReference>
<evidence type="ECO:0000259" key="2">
    <source>
        <dbReference type="Pfam" id="PF00206"/>
    </source>
</evidence>
<dbReference type="EC" id="4.3.1.1" evidence="4"/>
<dbReference type="SUPFAM" id="SSF48557">
    <property type="entry name" value="L-aspartase-like"/>
    <property type="match status" value="1"/>
</dbReference>
<dbReference type="PRINTS" id="PR00149">
    <property type="entry name" value="FUMRATELYASE"/>
</dbReference>